<keyword evidence="2" id="KW-1185">Reference proteome</keyword>
<dbReference type="InterPro" id="IPR007709">
    <property type="entry name" value="N-FG_amidohydro"/>
</dbReference>
<evidence type="ECO:0000313" key="2">
    <source>
        <dbReference type="Proteomes" id="UP001320898"/>
    </source>
</evidence>
<proteinExistence type="predicted"/>
<accession>A0AAW5QVT1</accession>
<dbReference type="PIRSF" id="PIRSF029730">
    <property type="entry name" value="UCP029730"/>
    <property type="match status" value="1"/>
</dbReference>
<dbReference type="Proteomes" id="UP001320898">
    <property type="component" value="Unassembled WGS sequence"/>
</dbReference>
<dbReference type="EMBL" id="JALIDZ010000004">
    <property type="protein sequence ID" value="MCT8972045.1"/>
    <property type="molecule type" value="Genomic_DNA"/>
</dbReference>
<comment type="caution">
    <text evidence="1">The sequence shown here is derived from an EMBL/GenBank/DDBJ whole genome shotgun (WGS) entry which is preliminary data.</text>
</comment>
<name>A0AAW5QVT1_9HYPH</name>
<evidence type="ECO:0000313" key="1">
    <source>
        <dbReference type="EMBL" id="MCT8972045.1"/>
    </source>
</evidence>
<reference evidence="1 2" key="1">
    <citation type="submission" date="2022-04" db="EMBL/GenBank/DDBJ databases">
        <authorList>
            <person name="Ye Y.-Q."/>
            <person name="Du Z.-J."/>
        </authorList>
    </citation>
    <scope>NUCLEOTIDE SEQUENCE [LARGE SCALE GENOMIC DNA]</scope>
    <source>
        <strain evidence="1 2">A6E488</strain>
    </source>
</reference>
<protein>
    <submittedName>
        <fullName evidence="1">N-formylglutamate amidohydrolase</fullName>
    </submittedName>
</protein>
<dbReference type="SUPFAM" id="SSF53187">
    <property type="entry name" value="Zn-dependent exopeptidases"/>
    <property type="match status" value="1"/>
</dbReference>
<dbReference type="Pfam" id="PF05013">
    <property type="entry name" value="FGase"/>
    <property type="match status" value="1"/>
</dbReference>
<gene>
    <name evidence="1" type="ORF">MUB46_09280</name>
</gene>
<dbReference type="AlphaFoldDB" id="A0AAW5QVT1"/>
<dbReference type="Gene3D" id="3.40.630.40">
    <property type="entry name" value="Zn-dependent exopeptidases"/>
    <property type="match status" value="1"/>
</dbReference>
<dbReference type="InterPro" id="IPR011227">
    <property type="entry name" value="UCP029730"/>
</dbReference>
<organism evidence="1 2">
    <name type="scientific">Microbaculum marinisediminis</name>
    <dbReference type="NCBI Taxonomy" id="2931392"/>
    <lineage>
        <taxon>Bacteria</taxon>
        <taxon>Pseudomonadati</taxon>
        <taxon>Pseudomonadota</taxon>
        <taxon>Alphaproteobacteria</taxon>
        <taxon>Hyphomicrobiales</taxon>
        <taxon>Tepidamorphaceae</taxon>
        <taxon>Microbaculum</taxon>
    </lineage>
</organism>
<sequence>MNGVVEPVSVERSTDLIRREGAPTAGEFVIVCDHASNRIPPGFGDLGLNAADMRRHIAWDPGALPVARGLAGRFGGPLLYPDASRLLIDCNRPPTAADSTLTVSEDTEIPGNRGLAAELRARRIAEIYDAYHGAIDAVLEARAAEGATTAVVAVHSFTSVYRGKPRPWHIGILYDADRRLAEPLLAALRADADLVVGDNEPYGPWDGVYHTLSRHAEARGLPCVMIEIANDRIADPDAQRAWVDRLEAALKVSLGTIA</sequence>
<dbReference type="RefSeq" id="WP_261615624.1">
    <property type="nucleotide sequence ID" value="NZ_JALIDZ010000004.1"/>
</dbReference>